<evidence type="ECO:0000256" key="2">
    <source>
        <dbReference type="ARBA" id="ARBA00022664"/>
    </source>
</evidence>
<keyword evidence="3 6" id="KW-0540">Nuclease</keyword>
<evidence type="ECO:0000256" key="3">
    <source>
        <dbReference type="ARBA" id="ARBA00022722"/>
    </source>
</evidence>
<evidence type="ECO:0000256" key="1">
    <source>
        <dbReference type="ARBA" id="ARBA00006994"/>
    </source>
</evidence>
<dbReference type="Pfam" id="PF17846">
    <property type="entry name" value="XRN_M"/>
    <property type="match status" value="1"/>
</dbReference>
<dbReference type="Proteomes" id="UP001567538">
    <property type="component" value="Unassembled WGS sequence"/>
</dbReference>
<keyword evidence="4 6" id="KW-0378">Hydrolase</keyword>
<feature type="domain" description="Xrn1 N-terminal" evidence="8">
    <location>
        <begin position="1"/>
        <end position="236"/>
    </location>
</feature>
<feature type="compositionally biased region" description="Polar residues" evidence="7">
    <location>
        <begin position="848"/>
        <end position="861"/>
    </location>
</feature>
<dbReference type="GO" id="GO:0006397">
    <property type="term" value="P:mRNA processing"/>
    <property type="evidence" value="ECO:0007669"/>
    <property type="project" value="UniProtKB-UniRule"/>
</dbReference>
<gene>
    <name evidence="10" type="ORF">AAHA92_08143</name>
</gene>
<evidence type="ECO:0000313" key="11">
    <source>
        <dbReference type="Proteomes" id="UP001567538"/>
    </source>
</evidence>
<dbReference type="InterPro" id="IPR041412">
    <property type="entry name" value="Xrn1_helical"/>
</dbReference>
<dbReference type="InterPro" id="IPR017151">
    <property type="entry name" value="Xrn2/3/4"/>
</dbReference>
<dbReference type="InterPro" id="IPR027073">
    <property type="entry name" value="5_3_exoribonuclease"/>
</dbReference>
<evidence type="ECO:0000256" key="4">
    <source>
        <dbReference type="ARBA" id="ARBA00022801"/>
    </source>
</evidence>
<evidence type="ECO:0000256" key="7">
    <source>
        <dbReference type="SAM" id="MobiDB-lite"/>
    </source>
</evidence>
<dbReference type="PANTHER" id="PTHR12341">
    <property type="entry name" value="5'-&gt;3' EXORIBONUCLEASE"/>
    <property type="match status" value="1"/>
</dbReference>
<dbReference type="FunFam" id="1.25.40.1050:FF:000002">
    <property type="entry name" value="5'-3' exoribonuclease"/>
    <property type="match status" value="1"/>
</dbReference>
<proteinExistence type="inferred from homology"/>
<evidence type="ECO:0000256" key="6">
    <source>
        <dbReference type="PIRNR" id="PIRNR037239"/>
    </source>
</evidence>
<comment type="similarity">
    <text evidence="1 6">Belongs to the 5'-3' exonuclease family. XRN2/RAT1 subfamily.</text>
</comment>
<organism evidence="10 11">
    <name type="scientific">Salvia divinorum</name>
    <name type="common">Maria pastora</name>
    <name type="synonym">Diviner's sage</name>
    <dbReference type="NCBI Taxonomy" id="28513"/>
    <lineage>
        <taxon>Eukaryota</taxon>
        <taxon>Viridiplantae</taxon>
        <taxon>Streptophyta</taxon>
        <taxon>Embryophyta</taxon>
        <taxon>Tracheophyta</taxon>
        <taxon>Spermatophyta</taxon>
        <taxon>Magnoliopsida</taxon>
        <taxon>eudicotyledons</taxon>
        <taxon>Gunneridae</taxon>
        <taxon>Pentapetalae</taxon>
        <taxon>asterids</taxon>
        <taxon>lamiids</taxon>
        <taxon>Lamiales</taxon>
        <taxon>Lamiaceae</taxon>
        <taxon>Nepetoideae</taxon>
        <taxon>Mentheae</taxon>
        <taxon>Salviinae</taxon>
        <taxon>Salvia</taxon>
        <taxon>Salvia subgen. Calosphace</taxon>
    </lineage>
</organism>
<dbReference type="PIRSF" id="PIRSF037239">
    <property type="entry name" value="Exonuclease_Xrn2"/>
    <property type="match status" value="1"/>
</dbReference>
<keyword evidence="11" id="KW-1185">Reference proteome</keyword>
<comment type="function">
    <text evidence="6">Possesses 5'-&gt;3' exoribonuclease activity. Acts as an endogenous post-transcriptional gene silencing (PTGS) suppressor.</text>
</comment>
<feature type="region of interest" description="Disordered" evidence="7">
    <location>
        <begin position="758"/>
        <end position="936"/>
    </location>
</feature>
<dbReference type="CDD" id="cd18673">
    <property type="entry name" value="PIN_XRN1-2-like"/>
    <property type="match status" value="1"/>
</dbReference>
<comment type="caution">
    <text evidence="10">The sequence shown here is derived from an EMBL/GenBank/DDBJ whole genome shotgun (WGS) entry which is preliminary data.</text>
</comment>
<name>A0ABD1HPY7_SALDI</name>
<dbReference type="EMBL" id="JBEAFC010000004">
    <property type="protein sequence ID" value="KAL1557583.1"/>
    <property type="molecule type" value="Genomic_DNA"/>
</dbReference>
<dbReference type="GO" id="GO:0004534">
    <property type="term" value="F:5'-3' RNA exonuclease activity"/>
    <property type="evidence" value="ECO:0007669"/>
    <property type="project" value="UniProtKB-UniRule"/>
</dbReference>
<dbReference type="InterPro" id="IPR004859">
    <property type="entry name" value="Xrn1_N"/>
</dbReference>
<dbReference type="AlphaFoldDB" id="A0ABD1HPY7"/>
<dbReference type="Gene3D" id="1.25.40.1050">
    <property type="match status" value="1"/>
</dbReference>
<accession>A0ABD1HPY7</accession>
<dbReference type="EC" id="3.1.13.-" evidence="6"/>
<sequence>MGVPSFYRWLVNKYPKIVSDAAAAESPDFDNLYLDMNGLIHPCFRPDDDPSPPTTADEVFRRIHDYVDKLFNIVKPRKLLFMAIDGVAPRAKMNQQRSRRFRSAKDSKHAVEVEERIRKQFEAEGRAVLPKQESEISDSNVITPGTEFMHLLSENLRSYVRRRLEENPAWENIKVILSDDKAPGEGEHKIMSFIRAQRASSEYDPNTRHCLYGLDADLIMLALATHEAHFSILREEVLPPNGEFRNANIVRASPHSGNEVFQASKRAPYQYLNVSVLREYLSLDMEIPGFDKFVFDQDRAIDDFIFICFFAGNDFLPHIPSLSLHEGCIDLMMDVYKKEFQNLGGYLVNMEKIDDKNGGYIKLSRVERFILAVGQYEEKIFCKRANLREKKLSRMLAEYRDAQEDEKNSLDEGASSEVLGMHDITRIDKLKISAPAEDADKVMENTKELKLKIKDEIKRESDMFKDGICADKLKLGTPGWRERYYNEKFCADNSTHMESTRKSVVAEYCEGLCWVLLYYFSEVPSFTWFYPYHYGPFASDFRGLSQVKVKFQKGFPFKPFDQLMGVLPPSSSHALPAAYKRLMLDEESKIIDLYPTEFKIDVDGKRFLWQGISILPFIDEERLLVETRKVENKLEDLEKIRNEETHHRLFLRHSSELWQELSSCRERTNSEKSRAVAIQSKIEGIDGTLHVTIDRVEMDDGKKSECSTDDICIFYEIPRCFKFVPRLLEGANVPEKTVYREDLEEIVLWHEQRGQGAWRNQTPNYQKPDMAPQSAGRGRGFCFGRGKEASVPQENSYRDYGNMGRRQPAGSFRRDDYDRSTSSNTYRDYGNMGRQQPAGSFRRDDYNRSTSSNRHSDSNFWQGRGGAANADWRVRNPSGNSGPGYQGGQGQSHMSRPFVPSGGFGQAGQGQRTNRTFVPNGGRGQGRGRGWSPTDS</sequence>
<evidence type="ECO:0000259" key="9">
    <source>
        <dbReference type="Pfam" id="PF17846"/>
    </source>
</evidence>
<reference evidence="10 11" key="1">
    <citation type="submission" date="2024-06" db="EMBL/GenBank/DDBJ databases">
        <title>A chromosome level genome sequence of Diviner's sage (Salvia divinorum).</title>
        <authorList>
            <person name="Ford S.A."/>
            <person name="Ro D.-K."/>
            <person name="Ness R.W."/>
            <person name="Phillips M.A."/>
        </authorList>
    </citation>
    <scope>NUCLEOTIDE SEQUENCE [LARGE SCALE GENOMIC DNA]</scope>
    <source>
        <strain evidence="10">SAF-2024a</strain>
        <tissue evidence="10">Leaf</tissue>
    </source>
</reference>
<feature type="compositionally biased region" description="Gly residues" evidence="7">
    <location>
        <begin position="881"/>
        <end position="890"/>
    </location>
</feature>
<dbReference type="Pfam" id="PF03159">
    <property type="entry name" value="XRN_N"/>
    <property type="match status" value="1"/>
</dbReference>
<evidence type="ECO:0000313" key="10">
    <source>
        <dbReference type="EMBL" id="KAL1557583.1"/>
    </source>
</evidence>
<protein>
    <recommendedName>
        <fullName evidence="6">5'-3' exoribonuclease</fullName>
        <ecNumber evidence="6">3.1.13.-</ecNumber>
    </recommendedName>
</protein>
<keyword evidence="5 6" id="KW-0269">Exonuclease</keyword>
<evidence type="ECO:0000256" key="5">
    <source>
        <dbReference type="ARBA" id="ARBA00022839"/>
    </source>
</evidence>
<keyword evidence="2 6" id="KW-0507">mRNA processing</keyword>
<dbReference type="PANTHER" id="PTHR12341:SF62">
    <property type="entry name" value="5'-3' EXORIBONUCLEASE 3-LIKE"/>
    <property type="match status" value="1"/>
</dbReference>
<evidence type="ECO:0000259" key="8">
    <source>
        <dbReference type="Pfam" id="PF03159"/>
    </source>
</evidence>
<dbReference type="Gene3D" id="3.40.50.12390">
    <property type="match status" value="1"/>
</dbReference>
<feature type="domain" description="Xrn1 helical" evidence="9">
    <location>
        <begin position="295"/>
        <end position="743"/>
    </location>
</feature>